<feature type="compositionally biased region" description="Basic and acidic residues" evidence="1">
    <location>
        <begin position="1"/>
        <end position="10"/>
    </location>
</feature>
<proteinExistence type="predicted"/>
<evidence type="ECO:0000313" key="3">
    <source>
        <dbReference type="Proteomes" id="UP000244090"/>
    </source>
</evidence>
<keyword evidence="3" id="KW-1185">Reference proteome</keyword>
<dbReference type="RefSeq" id="WP_108115204.1">
    <property type="nucleotide sequence ID" value="NZ_QBKT01000005.1"/>
</dbReference>
<dbReference type="Proteomes" id="UP000244090">
    <property type="component" value="Unassembled WGS sequence"/>
</dbReference>
<organism evidence="2 3">
    <name type="scientific">Kordia periserrulae</name>
    <dbReference type="NCBI Taxonomy" id="701523"/>
    <lineage>
        <taxon>Bacteria</taxon>
        <taxon>Pseudomonadati</taxon>
        <taxon>Bacteroidota</taxon>
        <taxon>Flavobacteriia</taxon>
        <taxon>Flavobacteriales</taxon>
        <taxon>Flavobacteriaceae</taxon>
        <taxon>Kordia</taxon>
    </lineage>
</organism>
<evidence type="ECO:0000313" key="2">
    <source>
        <dbReference type="EMBL" id="PTX61093.1"/>
    </source>
</evidence>
<gene>
    <name evidence="2" type="ORF">C8N46_105249</name>
</gene>
<feature type="region of interest" description="Disordered" evidence="1">
    <location>
        <begin position="1"/>
        <end position="60"/>
    </location>
</feature>
<reference evidence="2 3" key="1">
    <citation type="submission" date="2018-04" db="EMBL/GenBank/DDBJ databases">
        <title>Genomic Encyclopedia of Archaeal and Bacterial Type Strains, Phase II (KMG-II): from individual species to whole genera.</title>
        <authorList>
            <person name="Goeker M."/>
        </authorList>
    </citation>
    <scope>NUCLEOTIDE SEQUENCE [LARGE SCALE GENOMIC DNA]</scope>
    <source>
        <strain evidence="2 3">DSM 25731</strain>
    </source>
</reference>
<comment type="caution">
    <text evidence="2">The sequence shown here is derived from an EMBL/GenBank/DDBJ whole genome shotgun (WGS) entry which is preliminary data.</text>
</comment>
<feature type="compositionally biased region" description="Low complexity" evidence="1">
    <location>
        <begin position="30"/>
        <end position="43"/>
    </location>
</feature>
<sequence>MKNLDSKIDQENQLTNRVKSAETAEESDSTSDTQDGQQTSSSSKPAGGKVKPFEDGNTLA</sequence>
<evidence type="ECO:0000256" key="1">
    <source>
        <dbReference type="SAM" id="MobiDB-lite"/>
    </source>
</evidence>
<dbReference type="EMBL" id="QBKT01000005">
    <property type="protein sequence ID" value="PTX61093.1"/>
    <property type="molecule type" value="Genomic_DNA"/>
</dbReference>
<accession>A0A2T6BYE7</accession>
<protein>
    <submittedName>
        <fullName evidence="2">Uncharacterized protein</fullName>
    </submittedName>
</protein>
<dbReference type="AlphaFoldDB" id="A0A2T6BYE7"/>
<name>A0A2T6BYE7_9FLAO</name>